<gene>
    <name evidence="1" type="ORF">SAMN05216466_10962</name>
</gene>
<evidence type="ECO:0008006" key="3">
    <source>
        <dbReference type="Google" id="ProtNLM"/>
    </source>
</evidence>
<dbReference type="RefSeq" id="WP_090686366.1">
    <property type="nucleotide sequence ID" value="NZ_CADERL010000004.1"/>
</dbReference>
<organism evidence="1 2">
    <name type="scientific">Paraburkholderia phenazinium</name>
    <dbReference type="NCBI Taxonomy" id="60549"/>
    <lineage>
        <taxon>Bacteria</taxon>
        <taxon>Pseudomonadati</taxon>
        <taxon>Pseudomonadota</taxon>
        <taxon>Betaproteobacteria</taxon>
        <taxon>Burkholderiales</taxon>
        <taxon>Burkholderiaceae</taxon>
        <taxon>Paraburkholderia</taxon>
    </lineage>
</organism>
<dbReference type="AlphaFoldDB" id="A0A1G8BIP7"/>
<reference evidence="1 2" key="1">
    <citation type="submission" date="2016-10" db="EMBL/GenBank/DDBJ databases">
        <authorList>
            <person name="de Groot N.N."/>
        </authorList>
    </citation>
    <scope>NUCLEOTIDE SEQUENCE [LARGE SCALE GENOMIC DNA]</scope>
    <source>
        <strain evidence="1 2">LMG 2247</strain>
    </source>
</reference>
<protein>
    <recommendedName>
        <fullName evidence="3">Methyltransferase</fullName>
    </recommendedName>
</protein>
<sequence>MTVNSWLHLRAQDARHALPESLRQRDPRGARDCGWVEQMIPFIRSHASEDAGIIDPFCGFGSTLVAAALEGVPAAGVELDAERAMLARERLALLGADPHRYPVLTGNLAQQATRDALAGLPALSALPELPADGTHRQAGAGDPLPARRKFTLCMTSVPYFGCPPIATARQSIASSPSGADTEGQLYGMRFYQHFLNEMREVFLGVHALLEPGGWCVVMAQNLRLADTFVPLAWDVARILGERFVLHEERLIVYDAAHSGQENRAPAPTNRAHEYALICRKQSRGLDEREAYALLDALAQQQFEFLVYGSLARRMAGEHDVTPNDIDLLCPPDDAQVSRLVRWLEAQGFRLESWNSPVSPPLALGALAYRYYFRARRVDALGATLQVDIAIAETRLAFDGQAALARRDLGPGTAPFAVLAAGAHE</sequence>
<evidence type="ECO:0000313" key="2">
    <source>
        <dbReference type="Proteomes" id="UP000199706"/>
    </source>
</evidence>
<dbReference type="SUPFAM" id="SSF53335">
    <property type="entry name" value="S-adenosyl-L-methionine-dependent methyltransferases"/>
    <property type="match status" value="1"/>
</dbReference>
<accession>A0A1G8BIP7</accession>
<dbReference type="Proteomes" id="UP000199706">
    <property type="component" value="Unassembled WGS sequence"/>
</dbReference>
<proteinExistence type="predicted"/>
<dbReference type="EMBL" id="FNCJ01000009">
    <property type="protein sequence ID" value="SDH33126.1"/>
    <property type="molecule type" value="Genomic_DNA"/>
</dbReference>
<dbReference type="InterPro" id="IPR029063">
    <property type="entry name" value="SAM-dependent_MTases_sf"/>
</dbReference>
<dbReference type="Gene3D" id="3.40.50.150">
    <property type="entry name" value="Vaccinia Virus protein VP39"/>
    <property type="match status" value="2"/>
</dbReference>
<name>A0A1G8BIP7_9BURK</name>
<evidence type="ECO:0000313" key="1">
    <source>
        <dbReference type="EMBL" id="SDH33126.1"/>
    </source>
</evidence>
<dbReference type="OrthoDB" id="9816288at2"/>